<dbReference type="RefSeq" id="XP_058976655.1">
    <property type="nucleotide sequence ID" value="XM_059120672.1"/>
</dbReference>
<dbReference type="InterPro" id="IPR020837">
    <property type="entry name" value="Fibrinogen_CS"/>
</dbReference>
<dbReference type="SUPFAM" id="SSF56496">
    <property type="entry name" value="Fibrinogen C-terminal domain-like"/>
    <property type="match status" value="1"/>
</dbReference>
<dbReference type="PANTHER" id="PTHR19143">
    <property type="entry name" value="FIBRINOGEN/TENASCIN/ANGIOPOEITIN"/>
    <property type="match status" value="1"/>
</dbReference>
<dbReference type="InterPro" id="IPR002181">
    <property type="entry name" value="Fibrinogen_a/b/g_C_dom"/>
</dbReference>
<dbReference type="Proteomes" id="UP001652621">
    <property type="component" value="Unplaced"/>
</dbReference>
<keyword evidence="1" id="KW-1015">Disulfide bond</keyword>
<dbReference type="CDD" id="cd00087">
    <property type="entry name" value="FReD"/>
    <property type="match status" value="1"/>
</dbReference>
<accession>A0ABM3USY5</accession>
<dbReference type="Gene3D" id="3.90.215.10">
    <property type="entry name" value="Gamma Fibrinogen, chain A, domain 1"/>
    <property type="match status" value="1"/>
</dbReference>
<dbReference type="InterPro" id="IPR036056">
    <property type="entry name" value="Fibrinogen-like_C"/>
</dbReference>
<dbReference type="SMART" id="SM00186">
    <property type="entry name" value="FBG"/>
    <property type="match status" value="1"/>
</dbReference>
<dbReference type="PROSITE" id="PS51406">
    <property type="entry name" value="FIBRINOGEN_C_2"/>
    <property type="match status" value="1"/>
</dbReference>
<gene>
    <name evidence="5" type="primary">LOC131801729</name>
</gene>
<reference evidence="5" key="1">
    <citation type="submission" date="2025-08" db="UniProtKB">
        <authorList>
            <consortium name="RefSeq"/>
        </authorList>
    </citation>
    <scope>IDENTIFICATION</scope>
    <source>
        <strain evidence="5">Aabys</strain>
        <tissue evidence="5">Whole body</tissue>
    </source>
</reference>
<evidence type="ECO:0000256" key="2">
    <source>
        <dbReference type="SAM" id="Coils"/>
    </source>
</evidence>
<proteinExistence type="predicted"/>
<evidence type="ECO:0000259" key="3">
    <source>
        <dbReference type="PROSITE" id="PS51406"/>
    </source>
</evidence>
<name>A0ABM3USY5_MUSDO</name>
<evidence type="ECO:0000313" key="5">
    <source>
        <dbReference type="RefSeq" id="XP_058976655.1"/>
    </source>
</evidence>
<evidence type="ECO:0000256" key="1">
    <source>
        <dbReference type="ARBA" id="ARBA00023157"/>
    </source>
</evidence>
<keyword evidence="4" id="KW-1185">Reference proteome</keyword>
<keyword evidence="2" id="KW-0175">Coiled coil</keyword>
<evidence type="ECO:0000313" key="4">
    <source>
        <dbReference type="Proteomes" id="UP001652621"/>
    </source>
</evidence>
<dbReference type="Pfam" id="PF00147">
    <property type="entry name" value="Fibrinogen_C"/>
    <property type="match status" value="1"/>
</dbReference>
<dbReference type="PROSITE" id="PS00514">
    <property type="entry name" value="FIBRINOGEN_C_1"/>
    <property type="match status" value="1"/>
</dbReference>
<dbReference type="PANTHER" id="PTHR19143:SF327">
    <property type="entry name" value="FI21813P1-RELATED"/>
    <property type="match status" value="1"/>
</dbReference>
<sequence>MCYQLLISVRKLCLWLTVQKTLINMKNIKSSSYFIFVILFYLNILDQSNMEVIPNGLCESDDMEGLIRWYSDVYKFVKSNKDLNKRLNELESEMKLLNRKLEEQNEIVIQRRMDGSENFYRNWEDYKHGFGNRSGEFFIGLQRLHKLTNSRPYELLVVLEDFDDDRRYAKYDNFVVASEKQNYKLQSLGQYNGTAGDSLTYHLGYNFTTKDRDNDIDNNNCAQIFTGAWWYKNCHASNLNGSYLRGITTAYAKGVVWNSYRGHYYSLKFVEMSIRPK</sequence>
<feature type="domain" description="Fibrinogen C-terminal" evidence="3">
    <location>
        <begin position="49"/>
        <end position="277"/>
    </location>
</feature>
<organism evidence="4 5">
    <name type="scientific">Musca domestica</name>
    <name type="common">House fly</name>
    <dbReference type="NCBI Taxonomy" id="7370"/>
    <lineage>
        <taxon>Eukaryota</taxon>
        <taxon>Metazoa</taxon>
        <taxon>Ecdysozoa</taxon>
        <taxon>Arthropoda</taxon>
        <taxon>Hexapoda</taxon>
        <taxon>Insecta</taxon>
        <taxon>Pterygota</taxon>
        <taxon>Neoptera</taxon>
        <taxon>Endopterygota</taxon>
        <taxon>Diptera</taxon>
        <taxon>Brachycera</taxon>
        <taxon>Muscomorpha</taxon>
        <taxon>Muscoidea</taxon>
        <taxon>Muscidae</taxon>
        <taxon>Musca</taxon>
    </lineage>
</organism>
<feature type="coiled-coil region" evidence="2">
    <location>
        <begin position="80"/>
        <end position="107"/>
    </location>
</feature>
<dbReference type="InterPro" id="IPR014716">
    <property type="entry name" value="Fibrinogen_a/b/g_C_1"/>
</dbReference>
<dbReference type="GeneID" id="131801729"/>
<dbReference type="InterPro" id="IPR050373">
    <property type="entry name" value="Fibrinogen_C-term_domain"/>
</dbReference>
<protein>
    <submittedName>
        <fullName evidence="5">Fibrinogen C domain-containing protein 1-like isoform X1</fullName>
    </submittedName>
</protein>